<dbReference type="AlphaFoldDB" id="A0ABD3B3R2"/>
<name>A0ABD3B3R2_9GENT</name>
<reference evidence="2 3" key="1">
    <citation type="submission" date="2024-11" db="EMBL/GenBank/DDBJ databases">
        <title>A near-complete genome assembly of Cinchona calisaya.</title>
        <authorList>
            <person name="Lian D.C."/>
            <person name="Zhao X.W."/>
            <person name="Wei L."/>
        </authorList>
    </citation>
    <scope>NUCLEOTIDE SEQUENCE [LARGE SCALE GENOMIC DNA]</scope>
    <source>
        <tissue evidence="2">Nenye</tissue>
    </source>
</reference>
<evidence type="ECO:0000313" key="3">
    <source>
        <dbReference type="Proteomes" id="UP001630127"/>
    </source>
</evidence>
<protein>
    <recommendedName>
        <fullName evidence="4">t-SNARE coiled-coil homology domain-containing protein</fullName>
    </recommendedName>
</protein>
<accession>A0ABD3B3R2</accession>
<dbReference type="Proteomes" id="UP001630127">
    <property type="component" value="Unassembled WGS sequence"/>
</dbReference>
<sequence length="101" mass="10803">MNGYLLSVKLAMFLVILPRIVLRINMSRKLSSRFLKLPQIGRGGGGGGGGGAMEELDKQIVDVDTNVLGIDKIVDKIEQQDNSVETVTAKVDDVPSGSNGF</sequence>
<gene>
    <name evidence="2" type="ORF">ACH5RR_001135</name>
</gene>
<dbReference type="Gene3D" id="1.10.8.1170">
    <property type="match status" value="1"/>
</dbReference>
<evidence type="ECO:0000313" key="2">
    <source>
        <dbReference type="EMBL" id="KAL3537769.1"/>
    </source>
</evidence>
<comment type="caution">
    <text evidence="2">The sequence shown here is derived from an EMBL/GenBank/DDBJ whole genome shotgun (WGS) entry which is preliminary data.</text>
</comment>
<keyword evidence="1" id="KW-0812">Transmembrane</keyword>
<dbReference type="EMBL" id="JBJUIK010000001">
    <property type="protein sequence ID" value="KAL3537769.1"/>
    <property type="molecule type" value="Genomic_DNA"/>
</dbReference>
<keyword evidence="1" id="KW-0472">Membrane</keyword>
<evidence type="ECO:0000256" key="1">
    <source>
        <dbReference type="SAM" id="Phobius"/>
    </source>
</evidence>
<evidence type="ECO:0008006" key="4">
    <source>
        <dbReference type="Google" id="ProtNLM"/>
    </source>
</evidence>
<organism evidence="2 3">
    <name type="scientific">Cinchona calisaya</name>
    <dbReference type="NCBI Taxonomy" id="153742"/>
    <lineage>
        <taxon>Eukaryota</taxon>
        <taxon>Viridiplantae</taxon>
        <taxon>Streptophyta</taxon>
        <taxon>Embryophyta</taxon>
        <taxon>Tracheophyta</taxon>
        <taxon>Spermatophyta</taxon>
        <taxon>Magnoliopsida</taxon>
        <taxon>eudicotyledons</taxon>
        <taxon>Gunneridae</taxon>
        <taxon>Pentapetalae</taxon>
        <taxon>asterids</taxon>
        <taxon>lamiids</taxon>
        <taxon>Gentianales</taxon>
        <taxon>Rubiaceae</taxon>
        <taxon>Cinchonoideae</taxon>
        <taxon>Cinchoneae</taxon>
        <taxon>Cinchona</taxon>
    </lineage>
</organism>
<proteinExistence type="predicted"/>
<feature type="transmembrane region" description="Helical" evidence="1">
    <location>
        <begin position="6"/>
        <end position="26"/>
    </location>
</feature>
<keyword evidence="1" id="KW-1133">Transmembrane helix</keyword>
<keyword evidence="3" id="KW-1185">Reference proteome</keyword>